<dbReference type="STRING" id="361077.A0A152A0N2"/>
<keyword evidence="6" id="KW-0819">tRNA processing</keyword>
<dbReference type="InterPro" id="IPR051240">
    <property type="entry name" value="Mito_RNA-Proc/Resp"/>
</dbReference>
<proteinExistence type="predicted"/>
<dbReference type="Pfam" id="PF01535">
    <property type="entry name" value="PPR"/>
    <property type="match status" value="1"/>
</dbReference>
<comment type="catalytic activity">
    <reaction evidence="1">
        <text>guanosine(46) in tRNA + S-adenosyl-L-methionine = N(7)-methylguanosine(46) in tRNA + S-adenosyl-L-homocysteine</text>
        <dbReference type="Rhea" id="RHEA:42708"/>
        <dbReference type="Rhea" id="RHEA-COMP:10188"/>
        <dbReference type="Rhea" id="RHEA-COMP:10189"/>
        <dbReference type="ChEBI" id="CHEBI:57856"/>
        <dbReference type="ChEBI" id="CHEBI:59789"/>
        <dbReference type="ChEBI" id="CHEBI:74269"/>
        <dbReference type="ChEBI" id="CHEBI:74480"/>
        <dbReference type="EC" id="2.1.1.33"/>
    </reaction>
</comment>
<keyword evidence="7" id="KW-0677">Repeat</keyword>
<dbReference type="OrthoDB" id="42736at2759"/>
<evidence type="ECO:0000256" key="4">
    <source>
        <dbReference type="ARBA" id="ARBA00022679"/>
    </source>
</evidence>
<feature type="repeat" description="PPR" evidence="8">
    <location>
        <begin position="361"/>
        <end position="396"/>
    </location>
</feature>
<evidence type="ECO:0000313" key="10">
    <source>
        <dbReference type="EMBL" id="KYQ99785.1"/>
    </source>
</evidence>
<dbReference type="Gene3D" id="1.25.40.10">
    <property type="entry name" value="Tetratricopeptide repeat domain"/>
    <property type="match status" value="1"/>
</dbReference>
<feature type="compositionally biased region" description="Basic and acidic residues" evidence="9">
    <location>
        <begin position="144"/>
        <end position="172"/>
    </location>
</feature>
<keyword evidence="4" id="KW-0808">Transferase</keyword>
<evidence type="ECO:0000256" key="9">
    <source>
        <dbReference type="SAM" id="MobiDB-lite"/>
    </source>
</evidence>
<evidence type="ECO:0000256" key="7">
    <source>
        <dbReference type="ARBA" id="ARBA00022737"/>
    </source>
</evidence>
<dbReference type="Proteomes" id="UP000076078">
    <property type="component" value="Unassembled WGS sequence"/>
</dbReference>
<dbReference type="Pfam" id="PF02390">
    <property type="entry name" value="Methyltransf_4"/>
    <property type="match status" value="1"/>
</dbReference>
<evidence type="ECO:0000256" key="1">
    <source>
        <dbReference type="ARBA" id="ARBA00000142"/>
    </source>
</evidence>
<sequence length="774" mass="88291">MSDLKRKFDSLGGVGLSRGISTLPQVKKLVIKNIPNSLNKNEVIESLKKIVQNPAITITLPAVMPKDIPEDTKIAYLSIPLAQYYIIKGQIDGKKIKDNKLNVADFELPKVVAPTPTPTPSPTTTKPTETIKVNKPTPSTQQHAIKEPKQEDQEKQVKKIKLDPKVENKNETTEASTTENTVVQEKKKKKKKEKKPKEPIVDNNNNNNNSKDSVDKDENEMNVDEKIENGNEEKVIEGTEKSEKKERQQLTVRNNRAVVTKITQQLVELSESKDFVSLNRSYNYLKKVGAKPDHITYGVMLNACVRCQEYKKAREVFQDALNSTFANEVVYTTFVKALCEIDMIEARDLISQMKQTSFGPNIRTYNSLLRGCVRSGDLEIADKLFREDLLPEDSKVKFDASTIEYIIKIYAQHLKITEIWELLGLVYESTEDLSPLCFSRLSLASVIKGDIKSSIKALEIVDDILSKAPKSMDSSHKNKGKLSEKNKTSSALFDRINRQEINEECQRVRDYLQQLQQSKVKSQNLSMEQSNRVYFSTKTFKFLKDDHPCQSGNKNFFTQLFNMYSQSPSAIASTNETSGEPTVQSLALQSKPLKKKKFIKMEICSGHGHWIIERAAQDMDTDWISVEIRYDRVFQIWSKMIMEQIDNLYILGGEAHTSVKDIVPSDTLDEVYINYPNPPVWSGSERLINEKFLIEINRILKTQGTLTIVTDNKQYSDQIIETITKSKKLQKIYKAAKGGSYLQNLSEDYGYSYFNKLWNNGQRTKRYCICISKL</sequence>
<dbReference type="InterPro" id="IPR011990">
    <property type="entry name" value="TPR-like_helical_dom_sf"/>
</dbReference>
<evidence type="ECO:0000256" key="6">
    <source>
        <dbReference type="ARBA" id="ARBA00022694"/>
    </source>
</evidence>
<dbReference type="Gene3D" id="3.40.50.150">
    <property type="entry name" value="Vaccinia Virus protein VP39"/>
    <property type="match status" value="1"/>
</dbReference>
<name>A0A152A0N2_TIELA</name>
<organism evidence="10 11">
    <name type="scientific">Tieghemostelium lacteum</name>
    <name type="common">Slime mold</name>
    <name type="synonym">Dictyostelium lacteum</name>
    <dbReference type="NCBI Taxonomy" id="361077"/>
    <lineage>
        <taxon>Eukaryota</taxon>
        <taxon>Amoebozoa</taxon>
        <taxon>Evosea</taxon>
        <taxon>Eumycetozoa</taxon>
        <taxon>Dictyostelia</taxon>
        <taxon>Dictyosteliales</taxon>
        <taxon>Raperosteliaceae</taxon>
        <taxon>Tieghemostelium</taxon>
    </lineage>
</organism>
<dbReference type="EMBL" id="LODT01000020">
    <property type="protein sequence ID" value="KYQ99785.1"/>
    <property type="molecule type" value="Genomic_DNA"/>
</dbReference>
<dbReference type="PANTHER" id="PTHR47933:SF11">
    <property type="entry name" value="PENTATRICOPEPTIDE REPEAT-CONTAINING PROTEIN 2"/>
    <property type="match status" value="1"/>
</dbReference>
<dbReference type="InParanoid" id="A0A152A0N2"/>
<feature type="compositionally biased region" description="Basic and acidic residues" evidence="9">
    <location>
        <begin position="223"/>
        <end position="248"/>
    </location>
</feature>
<dbReference type="OMA" id="NACVRCQ"/>
<keyword evidence="11" id="KW-1185">Reference proteome</keyword>
<dbReference type="PROSITE" id="PS51625">
    <property type="entry name" value="SAM_MT_TRMB"/>
    <property type="match status" value="1"/>
</dbReference>
<keyword evidence="5" id="KW-0949">S-adenosyl-L-methionine</keyword>
<dbReference type="InterPro" id="IPR002885">
    <property type="entry name" value="PPR_rpt"/>
</dbReference>
<evidence type="ECO:0000256" key="5">
    <source>
        <dbReference type="ARBA" id="ARBA00022691"/>
    </source>
</evidence>
<dbReference type="InterPro" id="IPR003358">
    <property type="entry name" value="tRNA_(Gua-N-7)_MeTrfase_Trmb"/>
</dbReference>
<feature type="region of interest" description="Disordered" evidence="9">
    <location>
        <begin position="469"/>
        <end position="488"/>
    </location>
</feature>
<evidence type="ECO:0000256" key="3">
    <source>
        <dbReference type="ARBA" id="ARBA00022603"/>
    </source>
</evidence>
<dbReference type="GO" id="GO:0008176">
    <property type="term" value="F:tRNA (guanine(46)-N7)-methyltransferase activity"/>
    <property type="evidence" value="ECO:0007669"/>
    <property type="project" value="UniProtKB-EC"/>
</dbReference>
<dbReference type="NCBIfam" id="TIGR00756">
    <property type="entry name" value="PPR"/>
    <property type="match status" value="2"/>
</dbReference>
<dbReference type="SUPFAM" id="SSF53335">
    <property type="entry name" value="S-adenosyl-L-methionine-dependent methyltransferases"/>
    <property type="match status" value="1"/>
</dbReference>
<reference evidence="10 11" key="1">
    <citation type="submission" date="2015-12" db="EMBL/GenBank/DDBJ databases">
        <title>Dictyostelia acquired genes for synthesis and detection of signals that induce cell-type specialization by lateral gene transfer from prokaryotes.</title>
        <authorList>
            <person name="Gloeckner G."/>
            <person name="Schaap P."/>
        </authorList>
    </citation>
    <scope>NUCLEOTIDE SEQUENCE [LARGE SCALE GENOMIC DNA]</scope>
    <source>
        <strain evidence="10 11">TK</strain>
    </source>
</reference>
<protein>
    <recommendedName>
        <fullName evidence="2">tRNA (guanine(46)-N(7))-methyltransferase</fullName>
        <ecNumber evidence="2">2.1.1.33</ecNumber>
    </recommendedName>
</protein>
<dbReference type="InterPro" id="IPR029063">
    <property type="entry name" value="SAM-dependent_MTases_sf"/>
</dbReference>
<dbReference type="EC" id="2.1.1.33" evidence="2"/>
<comment type="caution">
    <text evidence="10">The sequence shown here is derived from an EMBL/GenBank/DDBJ whole genome shotgun (WGS) entry which is preliminary data.</text>
</comment>
<evidence type="ECO:0000256" key="2">
    <source>
        <dbReference type="ARBA" id="ARBA00011977"/>
    </source>
</evidence>
<feature type="compositionally biased region" description="Low complexity" evidence="9">
    <location>
        <begin position="201"/>
        <end position="211"/>
    </location>
</feature>
<keyword evidence="3" id="KW-0489">Methyltransferase</keyword>
<dbReference type="Pfam" id="PF13041">
    <property type="entry name" value="PPR_2"/>
    <property type="match status" value="1"/>
</dbReference>
<evidence type="ECO:0000256" key="8">
    <source>
        <dbReference type="PROSITE-ProRule" id="PRU00708"/>
    </source>
</evidence>
<dbReference type="AlphaFoldDB" id="A0A152A0N2"/>
<dbReference type="PROSITE" id="PS51375">
    <property type="entry name" value="PPR"/>
    <property type="match status" value="2"/>
</dbReference>
<feature type="compositionally biased region" description="Basic and acidic residues" evidence="9">
    <location>
        <begin position="473"/>
        <end position="487"/>
    </location>
</feature>
<accession>A0A152A0N2</accession>
<feature type="region of interest" description="Disordered" evidence="9">
    <location>
        <begin position="111"/>
        <end position="250"/>
    </location>
</feature>
<dbReference type="GO" id="GO:0003729">
    <property type="term" value="F:mRNA binding"/>
    <property type="evidence" value="ECO:0007669"/>
    <property type="project" value="TreeGrafter"/>
</dbReference>
<gene>
    <name evidence="10" type="ORF">DLAC_03731</name>
</gene>
<feature type="repeat" description="PPR" evidence="8">
    <location>
        <begin position="293"/>
        <end position="327"/>
    </location>
</feature>
<dbReference type="PANTHER" id="PTHR47933">
    <property type="entry name" value="PENTATRICOPEPTIDE REPEAT-CONTAINING PROTEIN 1, MITOCHONDRIAL"/>
    <property type="match status" value="1"/>
</dbReference>
<evidence type="ECO:0000313" key="11">
    <source>
        <dbReference type="Proteomes" id="UP000076078"/>
    </source>
</evidence>